<protein>
    <submittedName>
        <fullName evidence="1">Ubc protein</fullName>
    </submittedName>
</protein>
<accession>V9GZD2</accession>
<name>V9GZD2_SOLLC</name>
<organism evidence="1">
    <name type="scientific">Solanum lycopersicum</name>
    <name type="common">Tomato</name>
    <name type="synonym">Lycopersicon esculentum</name>
    <dbReference type="NCBI Taxonomy" id="4081"/>
    <lineage>
        <taxon>Eukaryota</taxon>
        <taxon>Viridiplantae</taxon>
        <taxon>Streptophyta</taxon>
        <taxon>Embryophyta</taxon>
        <taxon>Tracheophyta</taxon>
        <taxon>Spermatophyta</taxon>
        <taxon>Magnoliopsida</taxon>
        <taxon>eudicotyledons</taxon>
        <taxon>Gunneridae</taxon>
        <taxon>Pentapetalae</taxon>
        <taxon>asterids</taxon>
        <taxon>lamiids</taxon>
        <taxon>Solanales</taxon>
        <taxon>Solanaceae</taxon>
        <taxon>Solanoideae</taxon>
        <taxon>Solaneae</taxon>
        <taxon>Solanum</taxon>
        <taxon>Solanum subgen. Lycopersicon</taxon>
    </lineage>
</organism>
<evidence type="ECO:0000313" key="1">
    <source>
        <dbReference type="EMBL" id="AAA34126.1"/>
    </source>
</evidence>
<proteinExistence type="evidence at transcript level"/>
<reference evidence="1" key="1">
    <citation type="submission" date="1993-11" db="EMBL/GenBank/DDBJ databases">
        <title>Expression of an ubiquitin carrier protein gene in tomato root cells infected with the nematode Meloidogyne incognita.</title>
        <authorList>
            <person name="Bird D.M."/>
            <person name="Wilson M.A."/>
        </authorList>
    </citation>
    <scope>NUCLEOTIDE SEQUENCE</scope>
    <source>
        <tissue evidence="1">Root</tissue>
    </source>
</reference>
<sequence length="9" mass="1011">MSYVLGVNE</sequence>
<dbReference type="EMBL" id="L23762">
    <property type="protein sequence ID" value="AAA34126.1"/>
    <property type="molecule type" value="mRNA"/>
</dbReference>
<gene>
    <name evidence="1" type="primary">Ubc</name>
</gene>